<dbReference type="RefSeq" id="WP_126357291.1">
    <property type="nucleotide sequence ID" value="NZ_LR134201.1"/>
</dbReference>
<dbReference type="Proteomes" id="UP000274122">
    <property type="component" value="Chromosome"/>
</dbReference>
<sequence>MTNAEKYLQDIADKLNASEVKAGFYSGATYPDGTSVAMVAARNEYGDPANNQPPRPFFRNAITNKQEEWKGSISRGLASGIDAKGVLEVVGAQIKGDIQESISELMEPALSPVTIHRRRTRKERKNDSTKPLVDTGVMFSDVNYEVT</sequence>
<keyword evidence="2" id="KW-1185">Reference proteome</keyword>
<dbReference type="OrthoDB" id="7028390at2"/>
<evidence type="ECO:0000313" key="2">
    <source>
        <dbReference type="Proteomes" id="UP000274122"/>
    </source>
</evidence>
<gene>
    <name evidence="1" type="ORF">NCTC11466_03486</name>
</gene>
<protein>
    <submittedName>
        <fullName evidence="1">Uncharacterized protein</fullName>
    </submittedName>
</protein>
<evidence type="ECO:0000313" key="1">
    <source>
        <dbReference type="EMBL" id="VEB99948.1"/>
    </source>
</evidence>
<proteinExistence type="predicted"/>
<dbReference type="KEGG" id="clap:NCTC11466_03486"/>
<dbReference type="AlphaFoldDB" id="A0A3S4IQ62"/>
<reference evidence="1 2" key="1">
    <citation type="submission" date="2018-12" db="EMBL/GenBank/DDBJ databases">
        <authorList>
            <consortium name="Pathogen Informatics"/>
        </authorList>
    </citation>
    <scope>NUCLEOTIDE SEQUENCE [LARGE SCALE GENOMIC DNA]</scope>
    <source>
        <strain evidence="1 2">NCTC11466</strain>
    </source>
</reference>
<accession>A0A3S4IQ62</accession>
<dbReference type="EMBL" id="LR134201">
    <property type="protein sequence ID" value="VEB99948.1"/>
    <property type="molecule type" value="Genomic_DNA"/>
</dbReference>
<organism evidence="1 2">
    <name type="scientific">Cedecea lapagei</name>
    <dbReference type="NCBI Taxonomy" id="158823"/>
    <lineage>
        <taxon>Bacteria</taxon>
        <taxon>Pseudomonadati</taxon>
        <taxon>Pseudomonadota</taxon>
        <taxon>Gammaproteobacteria</taxon>
        <taxon>Enterobacterales</taxon>
        <taxon>Enterobacteriaceae</taxon>
        <taxon>Cedecea</taxon>
    </lineage>
</organism>
<name>A0A3S4IQ62_9ENTR</name>